<proteinExistence type="inferred from homology"/>
<dbReference type="Pfam" id="PF25917">
    <property type="entry name" value="BSH_RND"/>
    <property type="match status" value="1"/>
</dbReference>
<feature type="coiled-coil region" evidence="7">
    <location>
        <begin position="232"/>
        <end position="259"/>
    </location>
</feature>
<sequence>MRSSLFRREVAEARKEAWLGEAQIAQPLPIRLVTGICLALVLCAILYAALGTYTRRIHAQGLLTPNIGLITVASPVAGRVISSGVKEGDRVERGRLLYTLDLDAVSSNGPTQERVIDELGRQKESVLRQRNARASMAETEKKALQEQLANLEAQSSQLDEQIKLQEQLVVPLKDRVDVLAKAVSNGLARAGDLQSQNYLYMQASSQLATFRQTALQLVGKIGDIRANLASFDDKLTRDLAEMDRAAAQLEQQKAESEARRSIEIRAPEAGILTSIRVQAGQGVAAGATLLTLLPSEGRLQVNLFVESSAIGFIDTGEPVMLRYAAFPFQRFGLYRGVVTEVTRAPLDAADAPDDADTKKRAADGLYRIVVRPDEDGVIAYGEKRRLEAGMRVEADIALEKRPLYRWLFDPLYRVKRSVDLVTQGG</sequence>
<evidence type="ECO:0000256" key="4">
    <source>
        <dbReference type="ARBA" id="ARBA00022692"/>
    </source>
</evidence>
<dbReference type="PROSITE" id="PS00543">
    <property type="entry name" value="HLYD_FAMILY"/>
    <property type="match status" value="1"/>
</dbReference>
<evidence type="ECO:0000256" key="8">
    <source>
        <dbReference type="SAM" id="Phobius"/>
    </source>
</evidence>
<feature type="domain" description="Multidrug resistance protein MdtA-like barrel-sandwich hybrid" evidence="9">
    <location>
        <begin position="70"/>
        <end position="289"/>
    </location>
</feature>
<keyword evidence="6 8" id="KW-0472">Membrane</keyword>
<keyword evidence="7" id="KW-0175">Coiled coil</keyword>
<dbReference type="PANTHER" id="PTHR30386:SF28">
    <property type="entry name" value="EXPORTED PROTEIN"/>
    <property type="match status" value="1"/>
</dbReference>
<comment type="similarity">
    <text evidence="2">Belongs to the membrane fusion protein (MFP) (TC 8.A.1) family.</text>
</comment>
<evidence type="ECO:0000313" key="11">
    <source>
        <dbReference type="EMBL" id="GJE26482.1"/>
    </source>
</evidence>
<feature type="domain" description="AprE-like beta-barrel" evidence="10">
    <location>
        <begin position="301"/>
        <end position="397"/>
    </location>
</feature>
<name>A0ABQ4T8T0_METOR</name>
<protein>
    <submittedName>
        <fullName evidence="11">Colicin V secretion protein CvaA</fullName>
    </submittedName>
</protein>
<evidence type="ECO:0000256" key="6">
    <source>
        <dbReference type="ARBA" id="ARBA00023136"/>
    </source>
</evidence>
<dbReference type="PANTHER" id="PTHR30386">
    <property type="entry name" value="MEMBRANE FUSION SUBUNIT OF EMRAB-TOLC MULTIDRUG EFFLUX PUMP"/>
    <property type="match status" value="1"/>
</dbReference>
<organism evidence="11 12">
    <name type="scientific">Methylobacterium organophilum</name>
    <dbReference type="NCBI Taxonomy" id="410"/>
    <lineage>
        <taxon>Bacteria</taxon>
        <taxon>Pseudomonadati</taxon>
        <taxon>Pseudomonadota</taxon>
        <taxon>Alphaproteobacteria</taxon>
        <taxon>Hyphomicrobiales</taxon>
        <taxon>Methylobacteriaceae</taxon>
        <taxon>Methylobacterium</taxon>
    </lineage>
</organism>
<dbReference type="RefSeq" id="WP_238310470.1">
    <property type="nucleotide sequence ID" value="NZ_BPQV01000003.1"/>
</dbReference>
<gene>
    <name evidence="11" type="primary">cvaA</name>
    <name evidence="11" type="ORF">LKMONMHP_1333</name>
</gene>
<evidence type="ECO:0000256" key="1">
    <source>
        <dbReference type="ARBA" id="ARBA00004167"/>
    </source>
</evidence>
<feature type="transmembrane region" description="Helical" evidence="8">
    <location>
        <begin position="28"/>
        <end position="50"/>
    </location>
</feature>
<evidence type="ECO:0000256" key="3">
    <source>
        <dbReference type="ARBA" id="ARBA00022448"/>
    </source>
</evidence>
<dbReference type="PRINTS" id="PR01490">
    <property type="entry name" value="RTXTOXIND"/>
</dbReference>
<dbReference type="InterPro" id="IPR006144">
    <property type="entry name" value="Secretion_HlyD_CS"/>
</dbReference>
<evidence type="ECO:0000256" key="2">
    <source>
        <dbReference type="ARBA" id="ARBA00009477"/>
    </source>
</evidence>
<evidence type="ECO:0000259" key="10">
    <source>
        <dbReference type="Pfam" id="PF26002"/>
    </source>
</evidence>
<accession>A0ABQ4T8T0</accession>
<keyword evidence="3" id="KW-0813">Transport</keyword>
<dbReference type="Gene3D" id="2.40.50.100">
    <property type="match status" value="2"/>
</dbReference>
<dbReference type="EMBL" id="BPQV01000003">
    <property type="protein sequence ID" value="GJE26482.1"/>
    <property type="molecule type" value="Genomic_DNA"/>
</dbReference>
<comment type="caution">
    <text evidence="11">The sequence shown here is derived from an EMBL/GenBank/DDBJ whole genome shotgun (WGS) entry which is preliminary data.</text>
</comment>
<keyword evidence="4 8" id="KW-0812">Transmembrane</keyword>
<dbReference type="InterPro" id="IPR050739">
    <property type="entry name" value="MFP"/>
</dbReference>
<evidence type="ECO:0000259" key="9">
    <source>
        <dbReference type="Pfam" id="PF25917"/>
    </source>
</evidence>
<feature type="coiled-coil region" evidence="7">
    <location>
        <begin position="127"/>
        <end position="168"/>
    </location>
</feature>
<comment type="subcellular location">
    <subcellularLocation>
        <location evidence="1">Membrane</location>
        <topology evidence="1">Single-pass membrane protein</topology>
    </subcellularLocation>
</comment>
<reference evidence="11" key="1">
    <citation type="journal article" date="2021" name="Front. Microbiol.">
        <title>Comprehensive Comparative Genomics and Phenotyping of Methylobacterium Species.</title>
        <authorList>
            <person name="Alessa O."/>
            <person name="Ogura Y."/>
            <person name="Fujitani Y."/>
            <person name="Takami H."/>
            <person name="Hayashi T."/>
            <person name="Sahin N."/>
            <person name="Tani A."/>
        </authorList>
    </citation>
    <scope>NUCLEOTIDE SEQUENCE</scope>
    <source>
        <strain evidence="11">NBRC 15689</strain>
    </source>
</reference>
<dbReference type="InterPro" id="IPR058625">
    <property type="entry name" value="MdtA-like_BSH"/>
</dbReference>
<evidence type="ECO:0000256" key="5">
    <source>
        <dbReference type="ARBA" id="ARBA00022989"/>
    </source>
</evidence>
<dbReference type="Pfam" id="PF26002">
    <property type="entry name" value="Beta-barrel_AprE"/>
    <property type="match status" value="1"/>
</dbReference>
<dbReference type="Proteomes" id="UP001055156">
    <property type="component" value="Unassembled WGS sequence"/>
</dbReference>
<dbReference type="InterPro" id="IPR058982">
    <property type="entry name" value="Beta-barrel_AprE"/>
</dbReference>
<reference evidence="11" key="2">
    <citation type="submission" date="2021-08" db="EMBL/GenBank/DDBJ databases">
        <authorList>
            <person name="Tani A."/>
            <person name="Ola A."/>
            <person name="Ogura Y."/>
            <person name="Katsura K."/>
            <person name="Hayashi T."/>
        </authorList>
    </citation>
    <scope>NUCLEOTIDE SEQUENCE</scope>
    <source>
        <strain evidence="11">NBRC 15689</strain>
    </source>
</reference>
<keyword evidence="12" id="KW-1185">Reference proteome</keyword>
<evidence type="ECO:0000313" key="12">
    <source>
        <dbReference type="Proteomes" id="UP001055156"/>
    </source>
</evidence>
<evidence type="ECO:0000256" key="7">
    <source>
        <dbReference type="SAM" id="Coils"/>
    </source>
</evidence>
<keyword evidence="5 8" id="KW-1133">Transmembrane helix</keyword>